<comment type="caution">
    <text evidence="7">The sequence shown here is derived from an EMBL/GenBank/DDBJ whole genome shotgun (WGS) entry which is preliminary data.</text>
</comment>
<dbReference type="Proteomes" id="UP000239203">
    <property type="component" value="Unassembled WGS sequence"/>
</dbReference>
<dbReference type="CDD" id="cd11326">
    <property type="entry name" value="AmyAc_Glg_debranch"/>
    <property type="match status" value="1"/>
</dbReference>
<dbReference type="RefSeq" id="WP_219824085.1">
    <property type="nucleotide sequence ID" value="NZ_CP154825.1"/>
</dbReference>
<evidence type="ECO:0000256" key="4">
    <source>
        <dbReference type="ARBA" id="ARBA00023295"/>
    </source>
</evidence>
<dbReference type="EMBL" id="PTIX01000014">
    <property type="protein sequence ID" value="PPK65440.1"/>
    <property type="molecule type" value="Genomic_DNA"/>
</dbReference>
<keyword evidence="4" id="KW-0326">Glycosidase</keyword>
<sequence>MTGTLDQLPDRLDDGATQFVSGYPARPGRLLPFGATRVPGGVNFSVYSNNATAMALVLFERGRRDPVAELPFPPDFRVGGVFAMTVFGLDTDRLRYGYRADGEFHPEAGDRFDRTRVLTDPYATVLAGHEEWGTRTAADDPYPYRAALAPDDFDWEGDTPLRLAREDLVIYETHVRGFTRHPSSGVAAPGTYAGLVEKIPYLRELGVNCVELMPVFEFDETDNMRTDPRTGRQLVNYWGYNTVGFFAPKASYAVTGRHGMQVDEFKNMVKRLHRAGIEVMLDVVFNHTAEGNELGPTISFRGLDNRTYYMLTPEGYYYNFSGTGNTLNCNHPVVRGFIVDCLRHWAAEYHIDGFRFDLAAILGRDQHGAPLANPPLLEALAHDPVLRDCKLVAEAWDAGGLYQVGSFPDYCRWSEWNGRYRDTVRRFVKGDPGMAGDLATRLLGSPDLYGRRGPAASINFVTAHDGFTLRDLVSYNDKHNEANGEDNRDGDNGNHSWNHGVEGPTADPDVLRLRARQTRNVLLLLLTSQGVPMLLSGDEVGRTQSGNNNTYCQDTEDNWFDWSLVDTEADLLEFTRLAVALRAAHPALRRARHADGRADGGFFPDVSWHGTRAWTPDWSEHSRLVAALLYDRGDGGADGHDCVYLAANAYWEPLELELPSLPEGWTWRVAADTFADAGHRIHEVGREPELGDQEWARIGPQSVLVLVAGSGGAG</sequence>
<dbReference type="NCBIfam" id="TIGR02100">
    <property type="entry name" value="glgX_debranch"/>
    <property type="match status" value="1"/>
</dbReference>
<dbReference type="SMART" id="SM00642">
    <property type="entry name" value="Aamy"/>
    <property type="match status" value="1"/>
</dbReference>
<dbReference type="GO" id="GO:0019156">
    <property type="term" value="F:isoamylase activity"/>
    <property type="evidence" value="ECO:0007669"/>
    <property type="project" value="UniProtKB-ARBA"/>
</dbReference>
<dbReference type="InterPro" id="IPR006047">
    <property type="entry name" value="GH13_cat_dom"/>
</dbReference>
<dbReference type="InterPro" id="IPR013780">
    <property type="entry name" value="Glyco_hydro_b"/>
</dbReference>
<dbReference type="InterPro" id="IPR013783">
    <property type="entry name" value="Ig-like_fold"/>
</dbReference>
<evidence type="ECO:0000259" key="6">
    <source>
        <dbReference type="SMART" id="SM00642"/>
    </source>
</evidence>
<dbReference type="InterPro" id="IPR011837">
    <property type="entry name" value="Glycogen_debranch_GlgX"/>
</dbReference>
<dbReference type="InterPro" id="IPR017853">
    <property type="entry name" value="GH"/>
</dbReference>
<dbReference type="InterPro" id="IPR004193">
    <property type="entry name" value="Glyco_hydro_13_N"/>
</dbReference>
<dbReference type="InterPro" id="IPR014756">
    <property type="entry name" value="Ig_E-set"/>
</dbReference>
<dbReference type="AlphaFoldDB" id="A0A2S6GJS4"/>
<protein>
    <submittedName>
        <fullName evidence="7">Glycogen operon protein</fullName>
    </submittedName>
</protein>
<dbReference type="InterPro" id="IPR048650">
    <property type="entry name" value="ISOA1-3-like_C"/>
</dbReference>
<dbReference type="PANTHER" id="PTHR43002">
    <property type="entry name" value="GLYCOGEN DEBRANCHING ENZYME"/>
    <property type="match status" value="1"/>
</dbReference>
<dbReference type="GO" id="GO:0005980">
    <property type="term" value="P:glycogen catabolic process"/>
    <property type="evidence" value="ECO:0007669"/>
    <property type="project" value="InterPro"/>
</dbReference>
<evidence type="ECO:0000256" key="2">
    <source>
        <dbReference type="ARBA" id="ARBA00022801"/>
    </source>
</evidence>
<dbReference type="Pfam" id="PF02922">
    <property type="entry name" value="CBM_48"/>
    <property type="match status" value="1"/>
</dbReference>
<keyword evidence="3" id="KW-0809">Transit peptide</keyword>
<dbReference type="Gene3D" id="2.60.40.1180">
    <property type="entry name" value="Golgi alpha-mannosidase II"/>
    <property type="match status" value="1"/>
</dbReference>
<dbReference type="SUPFAM" id="SSF51445">
    <property type="entry name" value="(Trans)glycosidases"/>
    <property type="match status" value="1"/>
</dbReference>
<accession>A0A2S6GJS4</accession>
<comment type="similarity">
    <text evidence="1">Belongs to the glycosyl hydrolase 13 family.</text>
</comment>
<evidence type="ECO:0000256" key="5">
    <source>
        <dbReference type="SAM" id="MobiDB-lite"/>
    </source>
</evidence>
<evidence type="ECO:0000313" key="7">
    <source>
        <dbReference type="EMBL" id="PPK65440.1"/>
    </source>
</evidence>
<keyword evidence="2" id="KW-0378">Hydrolase</keyword>
<feature type="domain" description="Glycosyl hydrolase family 13 catalytic" evidence="6">
    <location>
        <begin position="172"/>
        <end position="582"/>
    </location>
</feature>
<gene>
    <name evidence="7" type="ORF">CLV40_11492</name>
</gene>
<name>A0A2S6GJS4_9PSEU</name>
<proteinExistence type="inferred from homology"/>
<dbReference type="GO" id="GO:0004135">
    <property type="term" value="F:amylo-alpha-1,6-glucosidase activity"/>
    <property type="evidence" value="ECO:0007669"/>
    <property type="project" value="InterPro"/>
</dbReference>
<keyword evidence="8" id="KW-1185">Reference proteome</keyword>
<dbReference type="SUPFAM" id="SSF51011">
    <property type="entry name" value="Glycosyl hydrolase domain"/>
    <property type="match status" value="1"/>
</dbReference>
<reference evidence="7 8" key="1">
    <citation type="submission" date="2018-02" db="EMBL/GenBank/DDBJ databases">
        <title>Genomic Encyclopedia of Archaeal and Bacterial Type Strains, Phase II (KMG-II): from individual species to whole genera.</title>
        <authorList>
            <person name="Goeker M."/>
        </authorList>
    </citation>
    <scope>NUCLEOTIDE SEQUENCE [LARGE SCALE GENOMIC DNA]</scope>
    <source>
        <strain evidence="7 8">YU 961-1</strain>
    </source>
</reference>
<feature type="region of interest" description="Disordered" evidence="5">
    <location>
        <begin position="478"/>
        <end position="505"/>
    </location>
</feature>
<dbReference type="CDD" id="cd11234">
    <property type="entry name" value="E_set_GDE_N"/>
    <property type="match status" value="1"/>
</dbReference>
<dbReference type="Gene3D" id="2.60.40.10">
    <property type="entry name" value="Immunoglobulins"/>
    <property type="match status" value="1"/>
</dbReference>
<evidence type="ECO:0000313" key="8">
    <source>
        <dbReference type="Proteomes" id="UP000239203"/>
    </source>
</evidence>
<organism evidence="7 8">
    <name type="scientific">Actinokineospora auranticolor</name>
    <dbReference type="NCBI Taxonomy" id="155976"/>
    <lineage>
        <taxon>Bacteria</taxon>
        <taxon>Bacillati</taxon>
        <taxon>Actinomycetota</taxon>
        <taxon>Actinomycetes</taxon>
        <taxon>Pseudonocardiales</taxon>
        <taxon>Pseudonocardiaceae</taxon>
        <taxon>Actinokineospora</taxon>
    </lineage>
</organism>
<feature type="compositionally biased region" description="Basic and acidic residues" evidence="5">
    <location>
        <begin position="478"/>
        <end position="492"/>
    </location>
</feature>
<dbReference type="FunFam" id="3.20.20.80:FF:000054">
    <property type="entry name" value="Glycogen debranching enzyme"/>
    <property type="match status" value="1"/>
</dbReference>
<dbReference type="Gene3D" id="3.20.20.80">
    <property type="entry name" value="Glycosidases"/>
    <property type="match status" value="1"/>
</dbReference>
<dbReference type="Pfam" id="PF00128">
    <property type="entry name" value="Alpha-amylase"/>
    <property type="match status" value="1"/>
</dbReference>
<dbReference type="Pfam" id="PF21156">
    <property type="entry name" value="ISOA1-3_C"/>
    <property type="match status" value="1"/>
</dbReference>
<dbReference type="SUPFAM" id="SSF81296">
    <property type="entry name" value="E set domains"/>
    <property type="match status" value="1"/>
</dbReference>
<evidence type="ECO:0000256" key="1">
    <source>
        <dbReference type="ARBA" id="ARBA00008061"/>
    </source>
</evidence>
<evidence type="ECO:0000256" key="3">
    <source>
        <dbReference type="ARBA" id="ARBA00022946"/>
    </source>
</evidence>